<dbReference type="EMBL" id="WHPN01000321">
    <property type="protein sequence ID" value="KAF4407344.1"/>
    <property type="molecule type" value="Genomic_DNA"/>
</dbReference>
<keyword evidence="2" id="KW-1185">Reference proteome</keyword>
<proteinExistence type="predicted"/>
<organism evidence="1 2">
    <name type="scientific">Streptomyces lycii</name>
    <dbReference type="NCBI Taxonomy" id="2654337"/>
    <lineage>
        <taxon>Bacteria</taxon>
        <taxon>Bacillati</taxon>
        <taxon>Actinomycetota</taxon>
        <taxon>Actinomycetes</taxon>
        <taxon>Kitasatosporales</taxon>
        <taxon>Streptomycetaceae</taxon>
        <taxon>Streptomyces</taxon>
    </lineage>
</organism>
<dbReference type="Proteomes" id="UP000621266">
    <property type="component" value="Unassembled WGS sequence"/>
</dbReference>
<accession>A0ABQ7FI99</accession>
<protein>
    <submittedName>
        <fullName evidence="1">ATP-binding protein</fullName>
    </submittedName>
</protein>
<name>A0ABQ7FI99_9ACTN</name>
<dbReference type="GO" id="GO:0005524">
    <property type="term" value="F:ATP binding"/>
    <property type="evidence" value="ECO:0007669"/>
    <property type="project" value="UniProtKB-KW"/>
</dbReference>
<keyword evidence="1" id="KW-0547">Nucleotide-binding</keyword>
<evidence type="ECO:0000313" key="2">
    <source>
        <dbReference type="Proteomes" id="UP000621266"/>
    </source>
</evidence>
<gene>
    <name evidence="1" type="ORF">GCU69_20220</name>
</gene>
<reference evidence="1 2" key="1">
    <citation type="submission" date="2019-10" db="EMBL/GenBank/DDBJ databases">
        <title>Streptomyces tenebrisbrunneis sp.nov., an endogenous actinomycete isolated from of Lycium ruthenicum.</title>
        <authorList>
            <person name="Ma L."/>
        </authorList>
    </citation>
    <scope>NUCLEOTIDE SEQUENCE [LARGE SCALE GENOMIC DNA]</scope>
    <source>
        <strain evidence="1 2">TRM 66187</strain>
    </source>
</reference>
<dbReference type="PANTHER" id="PTHR35526:SF3">
    <property type="entry name" value="ANTI-SIGMA-F FACTOR RSBW"/>
    <property type="match status" value="1"/>
</dbReference>
<dbReference type="Gene3D" id="3.30.565.10">
    <property type="entry name" value="Histidine kinase-like ATPase, C-terminal domain"/>
    <property type="match status" value="1"/>
</dbReference>
<sequence>MVPVAGTSCVYTPHSVRNATAPKICRDFVGTVLRCAGQDGDLVDGAVLCASELVGNSCLHADGDSLMLRVLLCPPCVRGGVYDGSAVRPRPPAAMPGPDCTQGRGLGPVEALARSWGTVEGDPLGWYAKGLWFELGLSGAAPAGPAATSSGPSV</sequence>
<dbReference type="PANTHER" id="PTHR35526">
    <property type="entry name" value="ANTI-SIGMA-F FACTOR RSBW-RELATED"/>
    <property type="match status" value="1"/>
</dbReference>
<keyword evidence="1" id="KW-0067">ATP-binding</keyword>
<evidence type="ECO:0000313" key="1">
    <source>
        <dbReference type="EMBL" id="KAF4407344.1"/>
    </source>
</evidence>
<comment type="caution">
    <text evidence="1">The sequence shown here is derived from an EMBL/GenBank/DDBJ whole genome shotgun (WGS) entry which is preliminary data.</text>
</comment>
<dbReference type="CDD" id="cd16936">
    <property type="entry name" value="HATPase_RsbW-like"/>
    <property type="match status" value="1"/>
</dbReference>
<dbReference type="InterPro" id="IPR050267">
    <property type="entry name" value="Anti-sigma-factor_SerPK"/>
</dbReference>
<dbReference type="InterPro" id="IPR036890">
    <property type="entry name" value="HATPase_C_sf"/>
</dbReference>